<dbReference type="HAMAP" id="MF_03027">
    <property type="entry name" value="BOP1"/>
    <property type="match status" value="1"/>
</dbReference>
<dbReference type="GO" id="GO:0030687">
    <property type="term" value="C:preribosome, large subunit precursor"/>
    <property type="evidence" value="ECO:0007669"/>
    <property type="project" value="UniProtKB-UniRule"/>
</dbReference>
<dbReference type="InterPro" id="IPR028598">
    <property type="entry name" value="BOP1/Erb1"/>
</dbReference>
<evidence type="ECO:0000313" key="10">
    <source>
        <dbReference type="EMBL" id="KKY39949.1"/>
    </source>
</evidence>
<evidence type="ECO:0000259" key="9">
    <source>
        <dbReference type="SMART" id="SM01035"/>
    </source>
</evidence>
<accession>A0A0G2G1M2</accession>
<protein>
    <recommendedName>
        <fullName evidence="6">Ribosome biogenesis protein ERB1</fullName>
    </recommendedName>
    <alternativeName>
        <fullName evidence="6">Eukaryotic ribosome biogenesis protein 1</fullName>
    </alternativeName>
</protein>
<dbReference type="PANTHER" id="PTHR17605:SF0">
    <property type="entry name" value="RIBOSOME BIOGENESIS PROTEIN BOP1"/>
    <property type="match status" value="1"/>
</dbReference>
<feature type="region of interest" description="Disordered" evidence="8">
    <location>
        <begin position="1"/>
        <end position="194"/>
    </location>
</feature>
<dbReference type="InterPro" id="IPR001680">
    <property type="entry name" value="WD40_rpt"/>
</dbReference>
<dbReference type="GO" id="GO:0070180">
    <property type="term" value="F:large ribosomal subunit rRNA binding"/>
    <property type="evidence" value="ECO:0007669"/>
    <property type="project" value="EnsemblFungi"/>
</dbReference>
<dbReference type="OrthoDB" id="5571054at2759"/>
<evidence type="ECO:0000256" key="7">
    <source>
        <dbReference type="PROSITE-ProRule" id="PRU00221"/>
    </source>
</evidence>
<comment type="subunit">
    <text evidence="6">Component of the NOP7 complex, composed of ERB1, NOP7 and YTM1. Within the NOP7 complex ERB1 appears to interact directly with NOP7 and YTM1. The NOP7 complex also associates with the 66S pre-ribosome.</text>
</comment>
<evidence type="ECO:0000256" key="6">
    <source>
        <dbReference type="HAMAP-Rule" id="MF_03027"/>
    </source>
</evidence>
<sequence length="848" mass="95165">MHGNTMRLRSGIKTPSADGVIAQPEVVETPRKTPTRKTNASLIKTNASSSQPSASPVRRGRPPKNRDNSALKRKATPPVEEAKEESEQQAEEADSDEDGFGDAQLEGALSASEDDDSDSEHSGKEADFDDDDDDNEGIEDPDDDDALHSDDIPSDDDGSSLKVPPLEPGQEPGLDPPNANQGDDDLRNYRVGTDANGNEKYVYDEIDAVYDSDDTDANEPVNTIGNIDLKFYDSYPHIGYDINGKKIMRPAAGEALDALLDSIEVPKGWTGLTDPATGKPMNLSRDELELIKKIQTNELPDGYDPYPDTVEWFTSHEEIMPLSAAPEPKRRFLPSKNEQKRIMKLVRAIREGRILPYKPPEEREEEEEEEVHFDLWKDEQPRDPHVMHLPAPKLAPPGYDLSYNPPPEYLPTEEERKAWEEQDPEDREREYLPSKYNSLRKVPGYDMFVNERFERSLDLYLAPRVRKNKLNIDPNSLLPKLPRPEDLKPFPSVCQTIFRGHEGRVRTLAVDPSGCWLATGGDDGTVRVWEILTGRQVWSARLSSDEPVNVVKWRPTKGAFVLAAAAEEDIYLIVPPVIDPQLEQASRNILDTGFGYAASGKTPNPAIDKTKEPAAKWARPGSKLEDEGVLVRVTVRSTVKGMDWHRRGDHFCSVSPTGQRSSVAIHTLSKHLTQIPFRKLSGLAQAAHFHPSRPLFFVATQRMIRCYDLQKLELVKTIQPGARWISSFDIHSGGDNLIVGSYDRRLLWHDLELSMRPHKTMRFHPRAIRAVKYHRDLPLFADASDDGTLQIFHGKVVTDLMENATIVPLKMLSGHKVVSSLGVTDVDWHPREPWLFSAGSDGTARLWM</sequence>
<dbReference type="InterPro" id="IPR015943">
    <property type="entry name" value="WD40/YVTN_repeat-like_dom_sf"/>
</dbReference>
<dbReference type="GO" id="GO:0000466">
    <property type="term" value="P:maturation of 5.8S rRNA from tricistronic rRNA transcript (SSU-rRNA, 5.8S rRNA, LSU-rRNA)"/>
    <property type="evidence" value="ECO:0007669"/>
    <property type="project" value="UniProtKB-UniRule"/>
</dbReference>
<comment type="caution">
    <text evidence="10">The sequence shown here is derived from an EMBL/GenBank/DDBJ whole genome shotgun (WGS) entry which is preliminary data.</text>
</comment>
<comment type="function">
    <text evidence="6">Component of the NOP7 complex, which is required for maturation of the 25S and 5.8S ribosomal RNAs and formation of the 60S ribosome.</text>
</comment>
<dbReference type="FunFam" id="2.130.10.10:FF:000061">
    <property type="entry name" value="Ribosome biogenesis protein BOP1 homolog"/>
    <property type="match status" value="1"/>
</dbReference>
<dbReference type="GO" id="GO:0043021">
    <property type="term" value="F:ribonucleoprotein complex binding"/>
    <property type="evidence" value="ECO:0007669"/>
    <property type="project" value="UniProtKB-UniRule"/>
</dbReference>
<dbReference type="EMBL" id="LCUC01000006">
    <property type="protein sequence ID" value="KKY39949.1"/>
    <property type="molecule type" value="Genomic_DNA"/>
</dbReference>
<evidence type="ECO:0000256" key="2">
    <source>
        <dbReference type="ARBA" id="ARBA00022552"/>
    </source>
</evidence>
<comment type="similarity">
    <text evidence="6">Belongs to the WD repeat BOP1/ERB1 family.</text>
</comment>
<dbReference type="InterPro" id="IPR036322">
    <property type="entry name" value="WD40_repeat_dom_sf"/>
</dbReference>
<comment type="subcellular location">
    <subcellularLocation>
        <location evidence="6">Nucleus</location>
        <location evidence="6">Nucleolus</location>
    </subcellularLocation>
    <subcellularLocation>
        <location evidence="6">Nucleus</location>
        <location evidence="6">Nucleoplasm</location>
    </subcellularLocation>
</comment>
<evidence type="ECO:0000256" key="3">
    <source>
        <dbReference type="ARBA" id="ARBA00022574"/>
    </source>
</evidence>
<gene>
    <name evidence="6" type="primary">ERB1</name>
    <name evidence="10" type="ORF">UCDDA912_g00102</name>
</gene>
<dbReference type="GO" id="GO:0000463">
    <property type="term" value="P:maturation of LSU-rRNA from tricistronic rRNA transcript (SSU-rRNA, 5.8S rRNA, LSU-rRNA)"/>
    <property type="evidence" value="ECO:0007669"/>
    <property type="project" value="UniProtKB-UniRule"/>
</dbReference>
<organism evidence="10 11">
    <name type="scientific">Diaporthe ampelina</name>
    <dbReference type="NCBI Taxonomy" id="1214573"/>
    <lineage>
        <taxon>Eukaryota</taxon>
        <taxon>Fungi</taxon>
        <taxon>Dikarya</taxon>
        <taxon>Ascomycota</taxon>
        <taxon>Pezizomycotina</taxon>
        <taxon>Sordariomycetes</taxon>
        <taxon>Sordariomycetidae</taxon>
        <taxon>Diaporthales</taxon>
        <taxon>Diaporthaceae</taxon>
        <taxon>Diaporthe</taxon>
    </lineage>
</organism>
<feature type="compositionally biased region" description="Polar residues" evidence="8">
    <location>
        <begin position="36"/>
        <end position="54"/>
    </location>
</feature>
<dbReference type="Pfam" id="PF00400">
    <property type="entry name" value="WD40"/>
    <property type="match status" value="3"/>
</dbReference>
<keyword evidence="11" id="KW-1185">Reference proteome</keyword>
<evidence type="ECO:0000313" key="11">
    <source>
        <dbReference type="Proteomes" id="UP000034680"/>
    </source>
</evidence>
<evidence type="ECO:0000256" key="5">
    <source>
        <dbReference type="ARBA" id="ARBA00023242"/>
    </source>
</evidence>
<keyword evidence="1 6" id="KW-0690">Ribosome biogenesis</keyword>
<dbReference type="PROSITE" id="PS50294">
    <property type="entry name" value="WD_REPEATS_REGION"/>
    <property type="match status" value="2"/>
</dbReference>
<dbReference type="SMART" id="SM00320">
    <property type="entry name" value="WD40"/>
    <property type="match status" value="6"/>
</dbReference>
<keyword evidence="3 7" id="KW-0853">WD repeat</keyword>
<proteinExistence type="inferred from homology"/>
<evidence type="ECO:0000256" key="8">
    <source>
        <dbReference type="SAM" id="MobiDB-lite"/>
    </source>
</evidence>
<feature type="compositionally biased region" description="Basic and acidic residues" evidence="8">
    <location>
        <begin position="413"/>
        <end position="429"/>
    </location>
</feature>
<dbReference type="GO" id="GO:0070545">
    <property type="term" value="C:PeBoW complex"/>
    <property type="evidence" value="ECO:0007669"/>
    <property type="project" value="EnsemblFungi"/>
</dbReference>
<dbReference type="GO" id="GO:0005654">
    <property type="term" value="C:nucleoplasm"/>
    <property type="evidence" value="ECO:0007669"/>
    <property type="project" value="UniProtKB-SubCell"/>
</dbReference>
<feature type="repeat" description="WD" evidence="7">
    <location>
        <begin position="498"/>
        <end position="539"/>
    </location>
</feature>
<keyword evidence="2 6" id="KW-0698">rRNA processing</keyword>
<dbReference type="SUPFAM" id="SSF50978">
    <property type="entry name" value="WD40 repeat-like"/>
    <property type="match status" value="1"/>
</dbReference>
<dbReference type="Gene3D" id="2.130.10.10">
    <property type="entry name" value="YVTN repeat-like/Quinoprotein amine dehydrogenase"/>
    <property type="match status" value="1"/>
</dbReference>
<feature type="region of interest" description="Disordered" evidence="8">
    <location>
        <begin position="405"/>
        <end position="429"/>
    </location>
</feature>
<evidence type="ECO:0000256" key="4">
    <source>
        <dbReference type="ARBA" id="ARBA00022737"/>
    </source>
</evidence>
<reference evidence="10 11" key="1">
    <citation type="submission" date="2015-05" db="EMBL/GenBank/DDBJ databases">
        <title>Distinctive expansion of gene families associated with plant cell wall degradation and secondary metabolism in the genomes of grapevine trunk pathogens.</title>
        <authorList>
            <person name="Lawrence D.P."/>
            <person name="Travadon R."/>
            <person name="Rolshausen P.E."/>
            <person name="Baumgartner K."/>
        </authorList>
    </citation>
    <scope>NUCLEOTIDE SEQUENCE [LARGE SCALE GENOMIC DNA]</scope>
    <source>
        <strain evidence="10">DA912</strain>
    </source>
</reference>
<dbReference type="STRING" id="1214573.A0A0G2G1M2"/>
<feature type="domain" description="BOP1 N-terminal" evidence="9">
    <location>
        <begin position="232"/>
        <end position="491"/>
    </location>
</feature>
<dbReference type="InterPro" id="IPR019775">
    <property type="entry name" value="WD40_repeat_CS"/>
</dbReference>
<reference evidence="10 11" key="2">
    <citation type="submission" date="2015-05" db="EMBL/GenBank/DDBJ databases">
        <authorList>
            <person name="Morales-Cruz A."/>
            <person name="Amrine K.C."/>
            <person name="Cantu D."/>
        </authorList>
    </citation>
    <scope>NUCLEOTIDE SEQUENCE [LARGE SCALE GENOMIC DNA]</scope>
    <source>
        <strain evidence="10">DA912</strain>
    </source>
</reference>
<feature type="repeat" description="WD" evidence="7">
    <location>
        <begin position="823"/>
        <end position="848"/>
    </location>
</feature>
<evidence type="ECO:0000256" key="1">
    <source>
        <dbReference type="ARBA" id="ARBA00022517"/>
    </source>
</evidence>
<dbReference type="PANTHER" id="PTHR17605">
    <property type="entry name" value="RIBOSOME BIOGENESIS PROTEIN BOP1 BLOCK OF PROLIFERATION 1 PROTEIN"/>
    <property type="match status" value="1"/>
</dbReference>
<dbReference type="Pfam" id="PF08145">
    <property type="entry name" value="BOP1NT"/>
    <property type="match status" value="1"/>
</dbReference>
<feature type="compositionally biased region" description="Acidic residues" evidence="8">
    <location>
        <begin position="82"/>
        <end position="100"/>
    </location>
</feature>
<dbReference type="AlphaFoldDB" id="A0A0G2G1M2"/>
<dbReference type="PROSITE" id="PS00678">
    <property type="entry name" value="WD_REPEATS_1"/>
    <property type="match status" value="1"/>
</dbReference>
<feature type="compositionally biased region" description="Acidic residues" evidence="8">
    <location>
        <begin position="127"/>
        <end position="145"/>
    </location>
</feature>
<dbReference type="InterPro" id="IPR012953">
    <property type="entry name" value="BOP1_N_dom"/>
</dbReference>
<dbReference type="PROSITE" id="PS50082">
    <property type="entry name" value="WD_REPEATS_2"/>
    <property type="match status" value="2"/>
</dbReference>
<dbReference type="SMART" id="SM01035">
    <property type="entry name" value="BOP1NT"/>
    <property type="match status" value="1"/>
</dbReference>
<dbReference type="Proteomes" id="UP000034680">
    <property type="component" value="Unassembled WGS sequence"/>
</dbReference>
<name>A0A0G2G1M2_9PEZI</name>
<keyword evidence="4" id="KW-0677">Repeat</keyword>
<keyword evidence="5 6" id="KW-0539">Nucleus</keyword>